<dbReference type="Pfam" id="PF07722">
    <property type="entry name" value="Peptidase_C26"/>
    <property type="match status" value="1"/>
</dbReference>
<dbReference type="Gene3D" id="3.40.50.880">
    <property type="match status" value="1"/>
</dbReference>
<sequence>MKKPLIGITLDSEESGDYSKFPWYAMRQNYLDSIYEFGGIPFPLFHNFQSISELSDNLDGLIITGGNFDINPKLYSDNILGSRIIKSKRTEFEICIFEKFLKIKKPILGICGGQQLINVACGGTLIQDIKSEIPSLINHEQQNPRDETSHIIQIKKDTKLYEIIKKNKIFVNSAHHQSVGILGKKLVECAKAEDSIIEAVEHIEHPWCIGVQWHPEFLITPSDKLLFKHFISIASN</sequence>
<accession>A0A381XKD9</accession>
<gene>
    <name evidence="1" type="ORF">METZ01_LOCUS117607</name>
</gene>
<dbReference type="GO" id="GO:0005829">
    <property type="term" value="C:cytosol"/>
    <property type="evidence" value="ECO:0007669"/>
    <property type="project" value="TreeGrafter"/>
</dbReference>
<dbReference type="PANTHER" id="PTHR43235">
    <property type="entry name" value="GLUTAMINE AMIDOTRANSFERASE PB2B2.05-RELATED"/>
    <property type="match status" value="1"/>
</dbReference>
<dbReference type="InterPro" id="IPR029062">
    <property type="entry name" value="Class_I_gatase-like"/>
</dbReference>
<dbReference type="InterPro" id="IPR011697">
    <property type="entry name" value="Peptidase_C26"/>
</dbReference>
<proteinExistence type="predicted"/>
<dbReference type="SUPFAM" id="SSF52317">
    <property type="entry name" value="Class I glutamine amidotransferase-like"/>
    <property type="match status" value="1"/>
</dbReference>
<dbReference type="PROSITE" id="PS51273">
    <property type="entry name" value="GATASE_TYPE_1"/>
    <property type="match status" value="1"/>
</dbReference>
<dbReference type="PANTHER" id="PTHR43235:SF1">
    <property type="entry name" value="GLUTAMINE AMIDOTRANSFERASE PB2B2.05-RELATED"/>
    <property type="match status" value="1"/>
</dbReference>
<dbReference type="InterPro" id="IPR044668">
    <property type="entry name" value="PuuD-like"/>
</dbReference>
<evidence type="ECO:0000313" key="1">
    <source>
        <dbReference type="EMBL" id="SVA64753.1"/>
    </source>
</evidence>
<dbReference type="AlphaFoldDB" id="A0A381XKD9"/>
<organism evidence="1">
    <name type="scientific">marine metagenome</name>
    <dbReference type="NCBI Taxonomy" id="408172"/>
    <lineage>
        <taxon>unclassified sequences</taxon>
        <taxon>metagenomes</taxon>
        <taxon>ecological metagenomes</taxon>
    </lineage>
</organism>
<dbReference type="GO" id="GO:0033969">
    <property type="term" value="F:gamma-glutamyl-gamma-aminobutyrate hydrolase activity"/>
    <property type="evidence" value="ECO:0007669"/>
    <property type="project" value="TreeGrafter"/>
</dbReference>
<reference evidence="1" key="1">
    <citation type="submission" date="2018-05" db="EMBL/GenBank/DDBJ databases">
        <authorList>
            <person name="Lanie J.A."/>
            <person name="Ng W.-L."/>
            <person name="Kazmierczak K.M."/>
            <person name="Andrzejewski T.M."/>
            <person name="Davidsen T.M."/>
            <person name="Wayne K.J."/>
            <person name="Tettelin H."/>
            <person name="Glass J.I."/>
            <person name="Rusch D."/>
            <person name="Podicherti R."/>
            <person name="Tsui H.-C.T."/>
            <person name="Winkler M.E."/>
        </authorList>
    </citation>
    <scope>NUCLEOTIDE SEQUENCE</scope>
</reference>
<protein>
    <submittedName>
        <fullName evidence="1">Uncharacterized protein</fullName>
    </submittedName>
</protein>
<dbReference type="EMBL" id="UINC01015364">
    <property type="protein sequence ID" value="SVA64753.1"/>
    <property type="molecule type" value="Genomic_DNA"/>
</dbReference>
<dbReference type="GO" id="GO:0006598">
    <property type="term" value="P:polyamine catabolic process"/>
    <property type="evidence" value="ECO:0007669"/>
    <property type="project" value="TreeGrafter"/>
</dbReference>
<name>A0A381XKD9_9ZZZZ</name>
<dbReference type="CDD" id="cd01745">
    <property type="entry name" value="GATase1_2"/>
    <property type="match status" value="1"/>
</dbReference>